<sequence length="324" mass="35956">MLEYVGRTELWKDGLAKGSVNLKIFHVQLSDRGIYTCLVVNGSDYDQAVVELQVTDPFFGNTHPSTIVLAIVSVVVVALLIFAVYLFKIKARRDAALRFHRGDDQNQLRSLDGAEHRPDARAGVELVGRIRVTSSPISVPPGCAPVKMMLSSFHSYLSLLFFIVYGLVFQVHELHSALLKVMGPPGPVIMAMGEDAVLPCRFSPAQSTQDMEVTWFREQLLPFVHRYKGGRDQSGNQMLEYVGRTELWKDGLAKGSVNLTIFRVQLSDRGNYTCLVVNGSDYDQAVVELQVTGLYSVLLTPLIYLLVARALLPCPPQQQFQVGA</sequence>
<keyword evidence="2 4" id="KW-0472">Membrane</keyword>
<dbReference type="GO" id="GO:0009897">
    <property type="term" value="C:external side of plasma membrane"/>
    <property type="evidence" value="ECO:0007669"/>
    <property type="project" value="TreeGrafter"/>
</dbReference>
<accession>A0A1V4J6W5</accession>
<comment type="caution">
    <text evidence="6">The sequence shown here is derived from an EMBL/GenBank/DDBJ whole genome shotgun (WGS) entry which is preliminary data.</text>
</comment>
<protein>
    <submittedName>
        <fullName evidence="6">Butyrophilin subfamily 1 member A1</fullName>
    </submittedName>
</protein>
<name>A0A1V4J6W5_PATFA</name>
<dbReference type="SMART" id="SM00408">
    <property type="entry name" value="IGc2"/>
    <property type="match status" value="1"/>
</dbReference>
<keyword evidence="4" id="KW-1133">Transmembrane helix</keyword>
<evidence type="ECO:0000313" key="6">
    <source>
        <dbReference type="EMBL" id="OPJ67983.1"/>
    </source>
</evidence>
<dbReference type="SMART" id="SM00406">
    <property type="entry name" value="IGv"/>
    <property type="match status" value="1"/>
</dbReference>
<dbReference type="Gene3D" id="2.60.40.10">
    <property type="entry name" value="Immunoglobulins"/>
    <property type="match status" value="2"/>
</dbReference>
<dbReference type="STRING" id="372326.A0A1V4J6W5"/>
<evidence type="ECO:0000256" key="3">
    <source>
        <dbReference type="ARBA" id="ARBA00023319"/>
    </source>
</evidence>
<dbReference type="FunFam" id="2.60.40.10:FF:000208">
    <property type="entry name" value="Butyrophilin subfamily 1 member A1"/>
    <property type="match status" value="1"/>
</dbReference>
<keyword evidence="4" id="KW-0812">Transmembrane</keyword>
<dbReference type="InterPro" id="IPR013106">
    <property type="entry name" value="Ig_V-set"/>
</dbReference>
<dbReference type="InterPro" id="IPR050504">
    <property type="entry name" value="IgSF_BTN/MOG"/>
</dbReference>
<dbReference type="InterPro" id="IPR013783">
    <property type="entry name" value="Ig-like_fold"/>
</dbReference>
<evidence type="ECO:0000256" key="4">
    <source>
        <dbReference type="SAM" id="Phobius"/>
    </source>
</evidence>
<feature type="transmembrane region" description="Helical" evidence="4">
    <location>
        <begin position="153"/>
        <end position="172"/>
    </location>
</feature>
<proteinExistence type="predicted"/>
<dbReference type="InterPro" id="IPR003598">
    <property type="entry name" value="Ig_sub2"/>
</dbReference>
<evidence type="ECO:0000259" key="5">
    <source>
        <dbReference type="PROSITE" id="PS50835"/>
    </source>
</evidence>
<dbReference type="InterPro" id="IPR007110">
    <property type="entry name" value="Ig-like_dom"/>
</dbReference>
<dbReference type="Pfam" id="PF07686">
    <property type="entry name" value="V-set"/>
    <property type="match status" value="1"/>
</dbReference>
<evidence type="ECO:0000256" key="1">
    <source>
        <dbReference type="ARBA" id="ARBA00004370"/>
    </source>
</evidence>
<dbReference type="PROSITE" id="PS50835">
    <property type="entry name" value="IG_LIKE"/>
    <property type="match status" value="1"/>
</dbReference>
<dbReference type="PANTHER" id="PTHR24100:SF149">
    <property type="entry name" value="BG-LIKE ANTIGEN 1-RELATED"/>
    <property type="match status" value="1"/>
</dbReference>
<keyword evidence="7" id="KW-1185">Reference proteome</keyword>
<dbReference type="GO" id="GO:0001817">
    <property type="term" value="P:regulation of cytokine production"/>
    <property type="evidence" value="ECO:0007669"/>
    <property type="project" value="TreeGrafter"/>
</dbReference>
<evidence type="ECO:0000313" key="7">
    <source>
        <dbReference type="Proteomes" id="UP000190648"/>
    </source>
</evidence>
<evidence type="ECO:0000256" key="2">
    <source>
        <dbReference type="ARBA" id="ARBA00023136"/>
    </source>
</evidence>
<dbReference type="PANTHER" id="PTHR24100">
    <property type="entry name" value="BUTYROPHILIN"/>
    <property type="match status" value="1"/>
</dbReference>
<dbReference type="EMBL" id="LSYS01008822">
    <property type="protein sequence ID" value="OPJ67983.1"/>
    <property type="molecule type" value="Genomic_DNA"/>
</dbReference>
<feature type="transmembrane region" description="Helical" evidence="4">
    <location>
        <begin position="67"/>
        <end position="87"/>
    </location>
</feature>
<dbReference type="Proteomes" id="UP000190648">
    <property type="component" value="Unassembled WGS sequence"/>
</dbReference>
<keyword evidence="3" id="KW-0393">Immunoglobulin domain</keyword>
<gene>
    <name evidence="6" type="ORF">AV530_002734</name>
</gene>
<dbReference type="SUPFAM" id="SSF48726">
    <property type="entry name" value="Immunoglobulin"/>
    <property type="match status" value="2"/>
</dbReference>
<dbReference type="GO" id="GO:0005102">
    <property type="term" value="F:signaling receptor binding"/>
    <property type="evidence" value="ECO:0007669"/>
    <property type="project" value="TreeGrafter"/>
</dbReference>
<organism evidence="6 7">
    <name type="scientific">Patagioenas fasciata monilis</name>
    <dbReference type="NCBI Taxonomy" id="372326"/>
    <lineage>
        <taxon>Eukaryota</taxon>
        <taxon>Metazoa</taxon>
        <taxon>Chordata</taxon>
        <taxon>Craniata</taxon>
        <taxon>Vertebrata</taxon>
        <taxon>Euteleostomi</taxon>
        <taxon>Archelosauria</taxon>
        <taxon>Archosauria</taxon>
        <taxon>Dinosauria</taxon>
        <taxon>Saurischia</taxon>
        <taxon>Theropoda</taxon>
        <taxon>Coelurosauria</taxon>
        <taxon>Aves</taxon>
        <taxon>Neognathae</taxon>
        <taxon>Neoaves</taxon>
        <taxon>Columbimorphae</taxon>
        <taxon>Columbiformes</taxon>
        <taxon>Columbidae</taxon>
        <taxon>Patagioenas</taxon>
    </lineage>
</organism>
<feature type="domain" description="Ig-like" evidence="5">
    <location>
        <begin position="193"/>
        <end position="292"/>
    </location>
</feature>
<dbReference type="GO" id="GO:0050852">
    <property type="term" value="P:T cell receptor signaling pathway"/>
    <property type="evidence" value="ECO:0007669"/>
    <property type="project" value="TreeGrafter"/>
</dbReference>
<reference evidence="6 7" key="1">
    <citation type="submission" date="2016-02" db="EMBL/GenBank/DDBJ databases">
        <title>Band-tailed pigeon sequencing and assembly.</title>
        <authorList>
            <person name="Soares A.E."/>
            <person name="Novak B.J."/>
            <person name="Rice E.S."/>
            <person name="O'Connell B."/>
            <person name="Chang D."/>
            <person name="Weber S."/>
            <person name="Shapiro B."/>
        </authorList>
    </citation>
    <scope>NUCLEOTIDE SEQUENCE [LARGE SCALE GENOMIC DNA]</scope>
    <source>
        <strain evidence="6">BTP2013</strain>
        <tissue evidence="6">Blood</tissue>
    </source>
</reference>
<comment type="subcellular location">
    <subcellularLocation>
        <location evidence="1">Membrane</location>
    </subcellularLocation>
</comment>
<dbReference type="OrthoDB" id="9049620at2759"/>
<dbReference type="AlphaFoldDB" id="A0A1V4J6W5"/>
<dbReference type="InterPro" id="IPR036179">
    <property type="entry name" value="Ig-like_dom_sf"/>
</dbReference>
<dbReference type="InterPro" id="IPR003599">
    <property type="entry name" value="Ig_sub"/>
</dbReference>
<dbReference type="SMART" id="SM00409">
    <property type="entry name" value="IG"/>
    <property type="match status" value="2"/>
</dbReference>